<dbReference type="SMART" id="SM00320">
    <property type="entry name" value="WD40"/>
    <property type="match status" value="3"/>
</dbReference>
<dbReference type="GO" id="GO:0003714">
    <property type="term" value="F:transcription corepressor activity"/>
    <property type="evidence" value="ECO:0007669"/>
    <property type="project" value="InterPro"/>
</dbReference>
<dbReference type="PRINTS" id="PR00320">
    <property type="entry name" value="GPROTEINBRPT"/>
</dbReference>
<dbReference type="PROSITE" id="PS50294">
    <property type="entry name" value="WD_REPEATS_REGION"/>
    <property type="match status" value="2"/>
</dbReference>
<proteinExistence type="predicted"/>
<dbReference type="InterPro" id="IPR019775">
    <property type="entry name" value="WD40_repeat_CS"/>
</dbReference>
<dbReference type="InterPro" id="IPR015943">
    <property type="entry name" value="WD40/YVTN_repeat-like_dom_sf"/>
</dbReference>
<sequence length="295" mass="33419">MVTLAGHKDAVVALKWSGEVSRIRGSKAFTSIDVNKKSGLVISSNTDSVPRLYDPRSHDGSLVKQSFIGHTGWVTCVRWDPNDDSCFVSSSFDKSLKMWDIRSSKTSLFDLYGHEDRILCCAWNDRIIASGSADSTVKVWEVRQKKAIDDKRQEDLRVQYEKEQEMLNNKALLGDEKAKMGLSFMYDAPAGMARREEPKVRNVRCCKCHKWGHLNTDNECPLYGMSGNFEDAGYANNPSDLIKELRKERQAVGPSRLKEDRMEKGNFMDRTQLAEEMKDTHGLRLKGNVLNGMLT</sequence>
<name>A0A0C2CIK5_9BILA</name>
<dbReference type="Pfam" id="PF00400">
    <property type="entry name" value="WD40"/>
    <property type="match status" value="2"/>
</dbReference>
<keyword evidence="1 3" id="KW-0853">WD repeat</keyword>
<dbReference type="InterPro" id="IPR020472">
    <property type="entry name" value="WD40_PAC1"/>
</dbReference>
<evidence type="ECO:0000313" key="4">
    <source>
        <dbReference type="EMBL" id="KIH56233.1"/>
    </source>
</evidence>
<accession>A0A0C2CIK5</accession>
<dbReference type="InterPro" id="IPR036322">
    <property type="entry name" value="WD40_repeat_dom_sf"/>
</dbReference>
<protein>
    <submittedName>
        <fullName evidence="4">WD domain, G-beta repeat protein</fullName>
    </submittedName>
</protein>
<evidence type="ECO:0000256" key="1">
    <source>
        <dbReference type="ARBA" id="ARBA00022574"/>
    </source>
</evidence>
<dbReference type="InterPro" id="IPR001680">
    <property type="entry name" value="WD40_rpt"/>
</dbReference>
<evidence type="ECO:0000256" key="2">
    <source>
        <dbReference type="ARBA" id="ARBA00022737"/>
    </source>
</evidence>
<keyword evidence="5" id="KW-1185">Reference proteome</keyword>
<dbReference type="OrthoDB" id="6253837at2759"/>
<dbReference type="PROSITE" id="PS00678">
    <property type="entry name" value="WD_REPEATS_1"/>
    <property type="match status" value="1"/>
</dbReference>
<dbReference type="PROSITE" id="PS50082">
    <property type="entry name" value="WD_REPEATS_2"/>
    <property type="match status" value="2"/>
</dbReference>
<evidence type="ECO:0000256" key="3">
    <source>
        <dbReference type="PROSITE-ProRule" id="PRU00221"/>
    </source>
</evidence>
<reference evidence="4 5" key="1">
    <citation type="submission" date="2013-12" db="EMBL/GenBank/DDBJ databases">
        <title>Draft genome of the parsitic nematode Ancylostoma duodenale.</title>
        <authorList>
            <person name="Mitreva M."/>
        </authorList>
    </citation>
    <scope>NUCLEOTIDE SEQUENCE [LARGE SCALE GENOMIC DNA]</scope>
    <source>
        <strain evidence="4 5">Zhejiang</strain>
    </source>
</reference>
<keyword evidence="2" id="KW-0677">Repeat</keyword>
<dbReference type="Proteomes" id="UP000054047">
    <property type="component" value="Unassembled WGS sequence"/>
</dbReference>
<dbReference type="PANTHER" id="PTHR13151">
    <property type="entry name" value="CBF1 INTERACTING COREPRESSOR CIR"/>
    <property type="match status" value="1"/>
</dbReference>
<dbReference type="SUPFAM" id="SSF50978">
    <property type="entry name" value="WD40 repeat-like"/>
    <property type="match status" value="1"/>
</dbReference>
<dbReference type="PANTHER" id="PTHR13151:SF2">
    <property type="entry name" value="COREPRESSOR INTERACTING WITH RBPJ 1"/>
    <property type="match status" value="1"/>
</dbReference>
<evidence type="ECO:0000313" key="5">
    <source>
        <dbReference type="Proteomes" id="UP000054047"/>
    </source>
</evidence>
<dbReference type="EMBL" id="KN736055">
    <property type="protein sequence ID" value="KIH56233.1"/>
    <property type="molecule type" value="Genomic_DNA"/>
</dbReference>
<dbReference type="GO" id="GO:0005634">
    <property type="term" value="C:nucleus"/>
    <property type="evidence" value="ECO:0007669"/>
    <property type="project" value="TreeGrafter"/>
</dbReference>
<dbReference type="AlphaFoldDB" id="A0A0C2CIK5"/>
<organism evidence="4 5">
    <name type="scientific">Ancylostoma duodenale</name>
    <dbReference type="NCBI Taxonomy" id="51022"/>
    <lineage>
        <taxon>Eukaryota</taxon>
        <taxon>Metazoa</taxon>
        <taxon>Ecdysozoa</taxon>
        <taxon>Nematoda</taxon>
        <taxon>Chromadorea</taxon>
        <taxon>Rhabditida</taxon>
        <taxon>Rhabditina</taxon>
        <taxon>Rhabditomorpha</taxon>
        <taxon>Strongyloidea</taxon>
        <taxon>Ancylostomatidae</taxon>
        <taxon>Ancylostomatinae</taxon>
        <taxon>Ancylostoma</taxon>
    </lineage>
</organism>
<feature type="repeat" description="WD" evidence="3">
    <location>
        <begin position="67"/>
        <end position="109"/>
    </location>
</feature>
<feature type="repeat" description="WD" evidence="3">
    <location>
        <begin position="111"/>
        <end position="150"/>
    </location>
</feature>
<gene>
    <name evidence="4" type="ORF">ANCDUO_13587</name>
</gene>
<dbReference type="Gene3D" id="2.130.10.10">
    <property type="entry name" value="YVTN repeat-like/Quinoprotein amine dehydrogenase"/>
    <property type="match status" value="1"/>
</dbReference>
<dbReference type="InterPro" id="IPR040014">
    <property type="entry name" value="CIR1"/>
</dbReference>